<dbReference type="Proteomes" id="UP001519460">
    <property type="component" value="Unassembled WGS sequence"/>
</dbReference>
<gene>
    <name evidence="1" type="ORF">BaRGS_00031496</name>
</gene>
<keyword evidence="2" id="KW-1185">Reference proteome</keyword>
<proteinExistence type="predicted"/>
<name>A0ABD0JQG0_9CAEN</name>
<organism evidence="1 2">
    <name type="scientific">Batillaria attramentaria</name>
    <dbReference type="NCBI Taxonomy" id="370345"/>
    <lineage>
        <taxon>Eukaryota</taxon>
        <taxon>Metazoa</taxon>
        <taxon>Spiralia</taxon>
        <taxon>Lophotrochozoa</taxon>
        <taxon>Mollusca</taxon>
        <taxon>Gastropoda</taxon>
        <taxon>Caenogastropoda</taxon>
        <taxon>Sorbeoconcha</taxon>
        <taxon>Cerithioidea</taxon>
        <taxon>Batillariidae</taxon>
        <taxon>Batillaria</taxon>
    </lineage>
</organism>
<comment type="caution">
    <text evidence="1">The sequence shown here is derived from an EMBL/GenBank/DDBJ whole genome shotgun (WGS) entry which is preliminary data.</text>
</comment>
<sequence>MSVTTTAELVCLPNTITRCTSQVYVTTTAELVCLPNNITRCTSHRRDFYPSHGHSIKLTVSVHGAGTGASHSGNKRKWFPQFGHNPPPSLADVTLHGNIIGEIFC</sequence>
<protein>
    <submittedName>
        <fullName evidence="1">Uncharacterized protein</fullName>
    </submittedName>
</protein>
<evidence type="ECO:0000313" key="2">
    <source>
        <dbReference type="Proteomes" id="UP001519460"/>
    </source>
</evidence>
<reference evidence="1 2" key="1">
    <citation type="journal article" date="2023" name="Sci. Data">
        <title>Genome assembly of the Korean intertidal mud-creeper Batillaria attramentaria.</title>
        <authorList>
            <person name="Patra A.K."/>
            <person name="Ho P.T."/>
            <person name="Jun S."/>
            <person name="Lee S.J."/>
            <person name="Kim Y."/>
            <person name="Won Y.J."/>
        </authorList>
    </citation>
    <scope>NUCLEOTIDE SEQUENCE [LARGE SCALE GENOMIC DNA]</scope>
    <source>
        <strain evidence="1">Wonlab-2016</strain>
    </source>
</reference>
<evidence type="ECO:0000313" key="1">
    <source>
        <dbReference type="EMBL" id="KAK7477308.1"/>
    </source>
</evidence>
<dbReference type="AlphaFoldDB" id="A0ABD0JQG0"/>
<accession>A0ABD0JQG0</accession>
<dbReference type="EMBL" id="JACVVK020000354">
    <property type="protein sequence ID" value="KAK7477308.1"/>
    <property type="molecule type" value="Genomic_DNA"/>
</dbReference>